<sequence length="239" mass="23115">MKKLVIAAVVAIASQAFAEPLPYKPVKAFLSAREIFGLDRRDTDVYHPKQSICGVAATCSEACGTSFAQCASTDNQMHCYDSGANEACCPDGTGNSCQAGYYCAADSAGQTVCCPEGSDLATCASTYSVAGGLHFETKTPTSTVSSTSSASASSSTSSSSLTSAPASATGGVFFETGNSTSASAASGTGAGGSGSATKTTGAAGSSAASATGSTTNGAGTASPAGVLALFGAAALAAFL</sequence>
<evidence type="ECO:0000256" key="2">
    <source>
        <dbReference type="SAM" id="SignalP"/>
    </source>
</evidence>
<proteinExistence type="predicted"/>
<evidence type="ECO:0000256" key="1">
    <source>
        <dbReference type="SAM" id="MobiDB-lite"/>
    </source>
</evidence>
<keyword evidence="2" id="KW-0732">Signal</keyword>
<feature type="region of interest" description="Disordered" evidence="1">
    <location>
        <begin position="184"/>
        <end position="216"/>
    </location>
</feature>
<feature type="chain" id="PRO_5042187516" evidence="2">
    <location>
        <begin position="19"/>
        <end position="239"/>
    </location>
</feature>
<reference evidence="3" key="1">
    <citation type="submission" date="2023-06" db="EMBL/GenBank/DDBJ databases">
        <authorList>
            <person name="Noh H."/>
        </authorList>
    </citation>
    <scope>NUCLEOTIDE SEQUENCE</scope>
    <source>
        <strain evidence="3">DUCC20226</strain>
    </source>
</reference>
<keyword evidence="4" id="KW-1185">Reference proteome</keyword>
<gene>
    <name evidence="3" type="ORF">N8I77_000590</name>
</gene>
<feature type="compositionally biased region" description="Low complexity" evidence="1">
    <location>
        <begin position="195"/>
        <end position="216"/>
    </location>
</feature>
<feature type="region of interest" description="Disordered" evidence="1">
    <location>
        <begin position="139"/>
        <end position="164"/>
    </location>
</feature>
<name>A0AAD9W7A0_PHOAM</name>
<dbReference type="AlphaFoldDB" id="A0AAD9W7A0"/>
<dbReference type="EMBL" id="JAUJFL010000001">
    <property type="protein sequence ID" value="KAK2613697.1"/>
    <property type="molecule type" value="Genomic_DNA"/>
</dbReference>
<evidence type="ECO:0000313" key="3">
    <source>
        <dbReference type="EMBL" id="KAK2613697.1"/>
    </source>
</evidence>
<dbReference type="Proteomes" id="UP001265746">
    <property type="component" value="Unassembled WGS sequence"/>
</dbReference>
<organism evidence="3 4">
    <name type="scientific">Phomopsis amygdali</name>
    <name type="common">Fusicoccum amygdali</name>
    <dbReference type="NCBI Taxonomy" id="1214568"/>
    <lineage>
        <taxon>Eukaryota</taxon>
        <taxon>Fungi</taxon>
        <taxon>Dikarya</taxon>
        <taxon>Ascomycota</taxon>
        <taxon>Pezizomycotina</taxon>
        <taxon>Sordariomycetes</taxon>
        <taxon>Sordariomycetidae</taxon>
        <taxon>Diaporthales</taxon>
        <taxon>Diaporthaceae</taxon>
        <taxon>Diaporthe</taxon>
    </lineage>
</organism>
<evidence type="ECO:0000313" key="4">
    <source>
        <dbReference type="Proteomes" id="UP001265746"/>
    </source>
</evidence>
<accession>A0AAD9W7A0</accession>
<feature type="signal peptide" evidence="2">
    <location>
        <begin position="1"/>
        <end position="18"/>
    </location>
</feature>
<comment type="caution">
    <text evidence="3">The sequence shown here is derived from an EMBL/GenBank/DDBJ whole genome shotgun (WGS) entry which is preliminary data.</text>
</comment>
<protein>
    <submittedName>
        <fullName evidence="3">Uncharacterized protein</fullName>
    </submittedName>
</protein>